<dbReference type="HOGENOM" id="CLU_052037_0_0_0"/>
<dbReference type="GO" id="GO:0005524">
    <property type="term" value="F:ATP binding"/>
    <property type="evidence" value="ECO:0007669"/>
    <property type="project" value="UniProtKB-KW"/>
</dbReference>
<dbReference type="FunFam" id="3.30.420.40:FF:000016">
    <property type="entry name" value="Rod shape-determining protein mreB"/>
    <property type="match status" value="1"/>
</dbReference>
<dbReference type="EMBL" id="DF820478">
    <property type="protein sequence ID" value="GAK61339.1"/>
    <property type="molecule type" value="Genomic_DNA"/>
</dbReference>
<accession>A0A081C9T4</accession>
<evidence type="ECO:0000313" key="9">
    <source>
        <dbReference type="Proteomes" id="UP000030661"/>
    </source>
</evidence>
<organism evidence="8">
    <name type="scientific">Vecturithrix granuli</name>
    <dbReference type="NCBI Taxonomy" id="1499967"/>
    <lineage>
        <taxon>Bacteria</taxon>
        <taxon>Candidatus Moduliflexota</taxon>
        <taxon>Candidatus Vecturitrichia</taxon>
        <taxon>Candidatus Vecturitrichales</taxon>
        <taxon>Candidatus Vecturitrichaceae</taxon>
        <taxon>Candidatus Vecturithrix</taxon>
    </lineage>
</organism>
<dbReference type="NCBIfam" id="NF010539">
    <property type="entry name" value="PRK13927.1"/>
    <property type="match status" value="1"/>
</dbReference>
<protein>
    <recommendedName>
        <fullName evidence="6 7">Cell shape-determining protein MreB</fullName>
    </recommendedName>
</protein>
<dbReference type="Proteomes" id="UP000030661">
    <property type="component" value="Unassembled WGS sequence"/>
</dbReference>
<reference evidence="8" key="1">
    <citation type="journal article" date="2015" name="PeerJ">
        <title>First genomic representation of candidate bacterial phylum KSB3 points to enhanced environmental sensing as a trigger of wastewater bulking.</title>
        <authorList>
            <person name="Sekiguchi Y."/>
            <person name="Ohashi A."/>
            <person name="Parks D.H."/>
            <person name="Yamauchi T."/>
            <person name="Tyson G.W."/>
            <person name="Hugenholtz P."/>
        </authorList>
    </citation>
    <scope>NUCLEOTIDE SEQUENCE [LARGE SCALE GENOMIC DNA]</scope>
</reference>
<evidence type="ECO:0000256" key="2">
    <source>
        <dbReference type="ARBA" id="ARBA00022741"/>
    </source>
</evidence>
<dbReference type="PRINTS" id="PR01652">
    <property type="entry name" value="SHAPEPROTEIN"/>
</dbReference>
<feature type="binding site" evidence="7">
    <location>
        <begin position="290"/>
        <end position="293"/>
    </location>
    <ligand>
        <name>ATP</name>
        <dbReference type="ChEBI" id="CHEBI:30616"/>
    </ligand>
</feature>
<dbReference type="Pfam" id="PF06723">
    <property type="entry name" value="MreB_Mbl"/>
    <property type="match status" value="1"/>
</dbReference>
<keyword evidence="9" id="KW-1185">Reference proteome</keyword>
<comment type="similarity">
    <text evidence="5 7">Belongs to the FtsA/MreB family.</text>
</comment>
<gene>
    <name evidence="7" type="primary">mreB</name>
    <name evidence="8" type="ORF">U27_01239</name>
</gene>
<keyword evidence="2 7" id="KW-0547">Nucleotide-binding</keyword>
<dbReference type="InterPro" id="IPR056546">
    <property type="entry name" value="MreB_MamK-like"/>
</dbReference>
<keyword evidence="4 7" id="KW-0133">Cell shape</keyword>
<comment type="function">
    <text evidence="7">Forms membrane-associated dynamic filaments that are essential for cell shape determination. Acts by regulating cell wall synthesis and cell elongation, and thus cell shape. A feedback loop between cell geometry and MreB localization may maintain elongated cell shape by targeting cell wall growth to regions of negative cell wall curvature.</text>
</comment>
<proteinExistence type="inferred from homology"/>
<evidence type="ECO:0000256" key="1">
    <source>
        <dbReference type="ARBA" id="ARBA00022490"/>
    </source>
</evidence>
<dbReference type="GO" id="GO:0000902">
    <property type="term" value="P:cell morphogenesis"/>
    <property type="evidence" value="ECO:0007669"/>
    <property type="project" value="InterPro"/>
</dbReference>
<dbReference type="GO" id="GO:0005737">
    <property type="term" value="C:cytoplasm"/>
    <property type="evidence" value="ECO:0007669"/>
    <property type="project" value="UniProtKB-SubCell"/>
</dbReference>
<evidence type="ECO:0000256" key="3">
    <source>
        <dbReference type="ARBA" id="ARBA00022840"/>
    </source>
</evidence>
<keyword evidence="1 7" id="KW-0963">Cytoplasm</keyword>
<dbReference type="InterPro" id="IPR004753">
    <property type="entry name" value="MreB"/>
</dbReference>
<comment type="subunit">
    <text evidence="7">Forms polymers.</text>
</comment>
<evidence type="ECO:0000256" key="7">
    <source>
        <dbReference type="HAMAP-Rule" id="MF_02207"/>
    </source>
</evidence>
<evidence type="ECO:0000256" key="6">
    <source>
        <dbReference type="ARBA" id="ARBA00067319"/>
    </source>
</evidence>
<feature type="binding site" evidence="7">
    <location>
        <begin position="210"/>
        <end position="213"/>
    </location>
    <ligand>
        <name>ATP</name>
        <dbReference type="ChEBI" id="CHEBI:30616"/>
    </ligand>
</feature>
<dbReference type="AlphaFoldDB" id="A0A081C9T4"/>
<dbReference type="CDD" id="cd10225">
    <property type="entry name" value="ASKHA_NBD_MreB-like"/>
    <property type="match status" value="1"/>
</dbReference>
<name>A0A081C9T4_VECG1</name>
<feature type="binding site" evidence="7">
    <location>
        <begin position="162"/>
        <end position="164"/>
    </location>
    <ligand>
        <name>ATP</name>
        <dbReference type="ChEBI" id="CHEBI:30616"/>
    </ligand>
</feature>
<dbReference type="PANTHER" id="PTHR42749">
    <property type="entry name" value="CELL SHAPE-DETERMINING PROTEIN MREB"/>
    <property type="match status" value="1"/>
</dbReference>
<dbReference type="HAMAP" id="MF_02207">
    <property type="entry name" value="MreB"/>
    <property type="match status" value="1"/>
</dbReference>
<feature type="binding site" evidence="7">
    <location>
        <begin position="18"/>
        <end position="20"/>
    </location>
    <ligand>
        <name>ATP</name>
        <dbReference type="ChEBI" id="CHEBI:30616"/>
    </ligand>
</feature>
<dbReference type="Gene3D" id="3.30.420.40">
    <property type="match status" value="3"/>
</dbReference>
<dbReference type="InterPro" id="IPR043129">
    <property type="entry name" value="ATPase_NBD"/>
</dbReference>
<comment type="subcellular location">
    <subcellularLocation>
        <location evidence="7">Cytoplasm</location>
    </subcellularLocation>
    <text evidence="7">Membrane-associated.</text>
</comment>
<evidence type="ECO:0000256" key="4">
    <source>
        <dbReference type="ARBA" id="ARBA00022960"/>
    </source>
</evidence>
<evidence type="ECO:0000256" key="5">
    <source>
        <dbReference type="ARBA" id="ARBA00023458"/>
    </source>
</evidence>
<dbReference type="NCBIfam" id="TIGR00904">
    <property type="entry name" value="mreB"/>
    <property type="match status" value="1"/>
</dbReference>
<sequence>MFSFFKWFSKDIAIDLGTANTLVYARGKGIVLNEPSVVAIDTHTGKPVAYGHEAKAMLGMTPDQITAVRPLKDGVIADFRITEHLLRYFIRKACNRNFLVRPRIIIAVPFGITEVEKKAVKDSSLSVGACEVTLVLEPMAAAIGAGLPVSEPSGNMIVDIGGGTTEVAVISLAGIVYSRSIRIAGDEMDEAIIQYVKRKYNLLIGLKTAEIIKKTIGSAYPLESEKIVEVRGRDLAGGVPSVMKVSSEEIRDALAETVFAIVDAIRVTLEKTPPELSADIIDRGIILTGGSSLLKNLDYKIKEETGLPVALADDPLTTVALGVGKLLTDTDLLKKIAVE</sequence>
<dbReference type="STRING" id="1499967.U27_01239"/>
<keyword evidence="3 7" id="KW-0067">ATP-binding</keyword>
<dbReference type="eggNOG" id="COG1077">
    <property type="taxonomic scope" value="Bacteria"/>
</dbReference>
<dbReference type="GO" id="GO:0008360">
    <property type="term" value="P:regulation of cell shape"/>
    <property type="evidence" value="ECO:0007669"/>
    <property type="project" value="UniProtKB-UniRule"/>
</dbReference>
<dbReference type="SUPFAM" id="SSF53067">
    <property type="entry name" value="Actin-like ATPase domain"/>
    <property type="match status" value="2"/>
</dbReference>
<dbReference type="PANTHER" id="PTHR42749:SF1">
    <property type="entry name" value="CELL SHAPE-DETERMINING PROTEIN MREB"/>
    <property type="match status" value="1"/>
</dbReference>
<evidence type="ECO:0000313" key="8">
    <source>
        <dbReference type="EMBL" id="GAK61339.1"/>
    </source>
</evidence>